<dbReference type="Proteomes" id="UP000644727">
    <property type="component" value="Unassembled WGS sequence"/>
</dbReference>
<dbReference type="PANTHER" id="PTHR43575">
    <property type="entry name" value="PROTEIN ABCI7, CHLOROPLASTIC"/>
    <property type="match status" value="1"/>
</dbReference>
<accession>A0ABR9W291</accession>
<sequence>MTSSDVTDVKGAESAGDPTANEAAGNAAGAAPVSAQDVLHESDARDARASGAELESEGLTMTGQEGEKSAAHGAANRGDRKRSFELADHEVPTSKVEEWRFTPLRRFAPLFEDVATDDREGDPALDYQVEIPQGVPDVANLAPGQAPRGTVLVPEDLTSAVASARCEQALHLVAPKGTDVAEPFRVAITGSGADRRGNAHIVLETEESSSATFVLNHTGSAQYAQNVEMVVGDNSQMTVIALQDWDDDALHIARHHARVGRDAKLKHIVVSLGGSGVRVDVIGELAAPGGELENLGLYFSDADQFLEHRLFVDHAAPNCTSNVAYKGALQGAKARSVWVGDVLIRKQAEGTTTYELNRNLVLTEGARADSVPNLEIETGEIEGAGHAAATGRFDDEQLFYLMARGIPEKEARRLVVRGFFAELIQQIDVPEIREHLFESIENELERSMN</sequence>
<dbReference type="PANTHER" id="PTHR43575:SF1">
    <property type="entry name" value="PROTEIN ABCI7, CHLOROPLASTIC"/>
    <property type="match status" value="1"/>
</dbReference>
<dbReference type="NCBIfam" id="TIGR01981">
    <property type="entry name" value="sufD"/>
    <property type="match status" value="1"/>
</dbReference>
<dbReference type="InterPro" id="IPR055346">
    <property type="entry name" value="Fe-S_cluster_assembly_SufBD"/>
</dbReference>
<comment type="similarity">
    <text evidence="1">Belongs to the iron-sulfur cluster assembly SufBD family.</text>
</comment>
<feature type="region of interest" description="Disordered" evidence="2">
    <location>
        <begin position="1"/>
        <end position="84"/>
    </location>
</feature>
<keyword evidence="5" id="KW-1185">Reference proteome</keyword>
<evidence type="ECO:0000256" key="1">
    <source>
        <dbReference type="ARBA" id="ARBA00043967"/>
    </source>
</evidence>
<feature type="compositionally biased region" description="Basic and acidic residues" evidence="2">
    <location>
        <begin position="38"/>
        <end position="48"/>
    </location>
</feature>
<feature type="compositionally biased region" description="Low complexity" evidence="2">
    <location>
        <begin position="20"/>
        <end position="31"/>
    </location>
</feature>
<evidence type="ECO:0000259" key="3">
    <source>
        <dbReference type="Pfam" id="PF01458"/>
    </source>
</evidence>
<name>A0ABR9W291_9MICO</name>
<evidence type="ECO:0000256" key="2">
    <source>
        <dbReference type="SAM" id="MobiDB-lite"/>
    </source>
</evidence>
<dbReference type="InterPro" id="IPR037284">
    <property type="entry name" value="SUF_FeS_clus_asmbl_SufBD_sf"/>
</dbReference>
<evidence type="ECO:0000313" key="5">
    <source>
        <dbReference type="Proteomes" id="UP000644727"/>
    </source>
</evidence>
<proteinExistence type="inferred from homology"/>
<reference evidence="4 5" key="1">
    <citation type="submission" date="2020-10" db="EMBL/GenBank/DDBJ databases">
        <title>Draft genome and description of Brachybacterium epidermidis sp nov.</title>
        <authorList>
            <person name="Boxberger M."/>
            <person name="La Scola B."/>
        </authorList>
    </citation>
    <scope>NUCLEOTIDE SEQUENCE [LARGE SCALE GENOMIC DNA]</scope>
    <source>
        <strain evidence="4 5">Marseille-Q2903</strain>
    </source>
</reference>
<comment type="caution">
    <text evidence="4">The sequence shown here is derived from an EMBL/GenBank/DDBJ whole genome shotgun (WGS) entry which is preliminary data.</text>
</comment>
<dbReference type="Pfam" id="PF01458">
    <property type="entry name" value="SUFBD_core"/>
    <property type="match status" value="1"/>
</dbReference>
<dbReference type="EMBL" id="JADEYR010000011">
    <property type="protein sequence ID" value="MBE9404558.1"/>
    <property type="molecule type" value="Genomic_DNA"/>
</dbReference>
<dbReference type="RefSeq" id="WP_193866303.1">
    <property type="nucleotide sequence ID" value="NZ_JADEYR010000011.1"/>
</dbReference>
<dbReference type="SUPFAM" id="SSF101960">
    <property type="entry name" value="Stabilizer of iron transporter SufD"/>
    <property type="match status" value="1"/>
</dbReference>
<dbReference type="InterPro" id="IPR000825">
    <property type="entry name" value="SUF_FeS_clus_asmbl_SufBD_core"/>
</dbReference>
<gene>
    <name evidence="4" type="primary">sufD</name>
    <name evidence="4" type="ORF">IOE58_10325</name>
</gene>
<feature type="domain" description="SUF system FeS cluster assembly SufBD core" evidence="3">
    <location>
        <begin position="195"/>
        <end position="419"/>
    </location>
</feature>
<evidence type="ECO:0000313" key="4">
    <source>
        <dbReference type="EMBL" id="MBE9404558.1"/>
    </source>
</evidence>
<protein>
    <submittedName>
        <fullName evidence="4">Fe-S cluster assembly protein SufD</fullName>
    </submittedName>
</protein>
<organism evidence="4 5">
    <name type="scientific">Brachybacterium epidermidis</name>
    <dbReference type="NCBI Taxonomy" id="2781983"/>
    <lineage>
        <taxon>Bacteria</taxon>
        <taxon>Bacillati</taxon>
        <taxon>Actinomycetota</taxon>
        <taxon>Actinomycetes</taxon>
        <taxon>Micrococcales</taxon>
        <taxon>Dermabacteraceae</taxon>
        <taxon>Brachybacterium</taxon>
    </lineage>
</organism>
<dbReference type="InterPro" id="IPR011542">
    <property type="entry name" value="SUF_FeS_clus_asmbl_SufD"/>
</dbReference>